<evidence type="ECO:0000313" key="1">
    <source>
        <dbReference type="EMBL" id="MBP2474280.1"/>
    </source>
</evidence>
<sequence>MSNPMPRAYWVPREVDTERPSAARIYDYYLGGGYNFESDRAFARKAIELLPTLPMIAQQNRVFLRRAVRFLISQGIRQFLDIGSGIPSVGNVHEVAQQVDPKARVVYVDNEPVAVAHSRMMLTGDPRTAVIQADVRDPDSILGAPETKKLIDFDEPVGLLMVALLHFIPHADEPKAFLARYRDAIAPGSHLALSHATLEHQPAHTEQVRRLYENSQNPMTSRTKADVEQLFDGYDLVAPGVVFTPAWRPDSPEDVGANPERSVIYAAVGRRR</sequence>
<evidence type="ECO:0008006" key="3">
    <source>
        <dbReference type="Google" id="ProtNLM"/>
    </source>
</evidence>
<name>A0ABS5AF15_9PSEU</name>
<proteinExistence type="predicted"/>
<dbReference type="Proteomes" id="UP001519363">
    <property type="component" value="Unassembled WGS sequence"/>
</dbReference>
<organism evidence="1 2">
    <name type="scientific">Crossiella equi</name>
    <dbReference type="NCBI Taxonomy" id="130796"/>
    <lineage>
        <taxon>Bacteria</taxon>
        <taxon>Bacillati</taxon>
        <taxon>Actinomycetota</taxon>
        <taxon>Actinomycetes</taxon>
        <taxon>Pseudonocardiales</taxon>
        <taxon>Pseudonocardiaceae</taxon>
        <taxon>Crossiella</taxon>
    </lineage>
</organism>
<accession>A0ABS5AF15</accession>
<protein>
    <recommendedName>
        <fullName evidence="3">S-adenosyl methyltransferase</fullName>
    </recommendedName>
</protein>
<dbReference type="RefSeq" id="WP_249044652.1">
    <property type="nucleotide sequence ID" value="NZ_JAGIOO010000001.1"/>
</dbReference>
<dbReference type="CDD" id="cd02440">
    <property type="entry name" value="AdoMet_MTases"/>
    <property type="match status" value="1"/>
</dbReference>
<dbReference type="Gene3D" id="3.40.50.150">
    <property type="entry name" value="Vaccinia Virus protein VP39"/>
    <property type="match status" value="1"/>
</dbReference>
<dbReference type="SUPFAM" id="SSF53335">
    <property type="entry name" value="S-adenosyl-L-methionine-dependent methyltransferases"/>
    <property type="match status" value="1"/>
</dbReference>
<keyword evidence="2" id="KW-1185">Reference proteome</keyword>
<dbReference type="InterPro" id="IPR029063">
    <property type="entry name" value="SAM-dependent_MTases_sf"/>
</dbReference>
<dbReference type="Pfam" id="PF04672">
    <property type="entry name" value="Methyltransf_19"/>
    <property type="match status" value="1"/>
</dbReference>
<gene>
    <name evidence="1" type="ORF">JOF53_003152</name>
</gene>
<comment type="caution">
    <text evidence="1">The sequence shown here is derived from an EMBL/GenBank/DDBJ whole genome shotgun (WGS) entry which is preliminary data.</text>
</comment>
<reference evidence="1 2" key="1">
    <citation type="submission" date="2021-03" db="EMBL/GenBank/DDBJ databases">
        <title>Sequencing the genomes of 1000 actinobacteria strains.</title>
        <authorList>
            <person name="Klenk H.-P."/>
        </authorList>
    </citation>
    <scope>NUCLEOTIDE SEQUENCE [LARGE SCALE GENOMIC DNA]</scope>
    <source>
        <strain evidence="1 2">DSM 44580</strain>
    </source>
</reference>
<dbReference type="InterPro" id="IPR006764">
    <property type="entry name" value="SAM_dep_MeTrfase_SAV2177_type"/>
</dbReference>
<dbReference type="EMBL" id="JAGIOO010000001">
    <property type="protein sequence ID" value="MBP2474280.1"/>
    <property type="molecule type" value="Genomic_DNA"/>
</dbReference>
<dbReference type="PIRSF" id="PIRSF017393">
    <property type="entry name" value="MTase_SAV2177"/>
    <property type="match status" value="1"/>
</dbReference>
<evidence type="ECO:0000313" key="2">
    <source>
        <dbReference type="Proteomes" id="UP001519363"/>
    </source>
</evidence>